<protein>
    <submittedName>
        <fullName evidence="3">Thiopurine S-methyltransferase (TPMT)</fullName>
    </submittedName>
</protein>
<name>A0A1I7K842_9BURK</name>
<evidence type="ECO:0000313" key="3">
    <source>
        <dbReference type="EMBL" id="SFU93558.1"/>
    </source>
</evidence>
<keyword evidence="3" id="KW-0489">Methyltransferase</keyword>
<dbReference type="AlphaFoldDB" id="A0A1I7K842"/>
<dbReference type="PANTHER" id="PTHR43861">
    <property type="entry name" value="TRANS-ACONITATE 2-METHYLTRANSFERASE-RELATED"/>
    <property type="match status" value="1"/>
</dbReference>
<dbReference type="PANTHER" id="PTHR43861:SF3">
    <property type="entry name" value="PUTATIVE (AFU_ORTHOLOGUE AFUA_2G14390)-RELATED"/>
    <property type="match status" value="1"/>
</dbReference>
<dbReference type="OrthoDB" id="9786503at2"/>
<dbReference type="Proteomes" id="UP000183656">
    <property type="component" value="Unassembled WGS sequence"/>
</dbReference>
<dbReference type="RefSeq" id="WP_054257531.1">
    <property type="nucleotide sequence ID" value="NZ_CYIG01000043.1"/>
</dbReference>
<gene>
    <name evidence="3" type="ORF">SAMN04489707_10406</name>
</gene>
<dbReference type="CDD" id="cd02440">
    <property type="entry name" value="AdoMet_MTases"/>
    <property type="match status" value="1"/>
</dbReference>
<evidence type="ECO:0000313" key="4">
    <source>
        <dbReference type="Proteomes" id="UP000183656"/>
    </source>
</evidence>
<dbReference type="InterPro" id="IPR029063">
    <property type="entry name" value="SAM-dependent_MTases_sf"/>
</dbReference>
<sequence length="199" mass="21686">MNFWDHNFSGTGYKYGTAPNAFIAAEAQRLAPRSRVLVPGDGEGRNGVWLAQQGHEVTAVDYSSVGLDKARSLAAQRGVQLLTELADLTEWQVPVQPFDALVLVFVHLPAAIRTQVHQRLLKALKPGALVLIEAFTPKQLHLSSGGPKDVAMLYTLDLLRADFAADARELTGLECETVLDEGPGHQGLAHVVRVVWQKC</sequence>
<reference evidence="3 4" key="1">
    <citation type="submission" date="2016-10" db="EMBL/GenBank/DDBJ databases">
        <authorList>
            <person name="de Groot N.N."/>
        </authorList>
    </citation>
    <scope>NUCLEOTIDE SEQUENCE [LARGE SCALE GENOMIC DNA]</scope>
    <source>
        <strain evidence="3 4">R-24608</strain>
    </source>
</reference>
<proteinExistence type="predicted"/>
<feature type="domain" description="Methyltransferase" evidence="2">
    <location>
        <begin position="36"/>
        <end position="127"/>
    </location>
</feature>
<evidence type="ECO:0000259" key="2">
    <source>
        <dbReference type="Pfam" id="PF13649"/>
    </source>
</evidence>
<dbReference type="EMBL" id="FPBX01000040">
    <property type="protein sequence ID" value="SFU93558.1"/>
    <property type="molecule type" value="Genomic_DNA"/>
</dbReference>
<evidence type="ECO:0000256" key="1">
    <source>
        <dbReference type="ARBA" id="ARBA00022679"/>
    </source>
</evidence>
<dbReference type="Pfam" id="PF13649">
    <property type="entry name" value="Methyltransf_25"/>
    <property type="match status" value="1"/>
</dbReference>
<dbReference type="STRING" id="343013.SAMN04489707_10406"/>
<dbReference type="GO" id="GO:0008168">
    <property type="term" value="F:methyltransferase activity"/>
    <property type="evidence" value="ECO:0007669"/>
    <property type="project" value="UniProtKB-KW"/>
</dbReference>
<keyword evidence="4" id="KW-1185">Reference proteome</keyword>
<dbReference type="SUPFAM" id="SSF53335">
    <property type="entry name" value="S-adenosyl-L-methionine-dependent methyltransferases"/>
    <property type="match status" value="1"/>
</dbReference>
<dbReference type="GO" id="GO:0032259">
    <property type="term" value="P:methylation"/>
    <property type="evidence" value="ECO:0007669"/>
    <property type="project" value="UniProtKB-KW"/>
</dbReference>
<dbReference type="Gene3D" id="3.40.50.150">
    <property type="entry name" value="Vaccinia Virus protein VP39"/>
    <property type="match status" value="1"/>
</dbReference>
<keyword evidence="1 3" id="KW-0808">Transferase</keyword>
<accession>A0A1I7K842</accession>
<dbReference type="InterPro" id="IPR041698">
    <property type="entry name" value="Methyltransf_25"/>
</dbReference>
<organism evidence="3 4">
    <name type="scientific">Paenacidovorax caeni</name>
    <dbReference type="NCBI Taxonomy" id="343013"/>
    <lineage>
        <taxon>Bacteria</taxon>
        <taxon>Pseudomonadati</taxon>
        <taxon>Pseudomonadota</taxon>
        <taxon>Betaproteobacteria</taxon>
        <taxon>Burkholderiales</taxon>
        <taxon>Comamonadaceae</taxon>
        <taxon>Paenacidovorax</taxon>
    </lineage>
</organism>